<dbReference type="Proteomes" id="UP000464507">
    <property type="component" value="Chromosome"/>
</dbReference>
<dbReference type="OrthoDB" id="5117753at2"/>
<dbReference type="AlphaFoldDB" id="A0A7L5AHR8"/>
<proteinExistence type="predicted"/>
<accession>A0A7L5AHR8</accession>
<sequence>MIIEAGFDLVQLLHPEVLADAVSRRALWMLAADKDLRLLEISPVCPEFSGSLEPHVADIVAALAGSYRPVRYFALAHTTSPLDCDDWERISWDDQVLCEAHDFEPDQFLGRLVFDGDHIYSSAPRYSFRDYVGRENLPRAAVISGPHFGDCSCVACAQFNEMMAEYRALREAAEHGPAD</sequence>
<evidence type="ECO:0000313" key="2">
    <source>
        <dbReference type="Proteomes" id="UP000464507"/>
    </source>
</evidence>
<reference evidence="1 2" key="1">
    <citation type="submission" date="2016-09" db="EMBL/GenBank/DDBJ databases">
        <title>Complete genome sequence of microbes from the polar regions.</title>
        <authorList>
            <person name="Liao L."/>
            <person name="Chen B."/>
        </authorList>
    </citation>
    <scope>NUCLEOTIDE SEQUENCE [LARGE SCALE GENOMIC DNA]</scope>
    <source>
        <strain evidence="1 2">ZS314</strain>
    </source>
</reference>
<name>A0A7L5AHR8_9MICO</name>
<dbReference type="EMBL" id="CP017146">
    <property type="protein sequence ID" value="QHO68934.1"/>
    <property type="molecule type" value="Genomic_DNA"/>
</dbReference>
<keyword evidence="2" id="KW-1185">Reference proteome</keyword>
<gene>
    <name evidence="1" type="ORF">BHD05_04055</name>
</gene>
<evidence type="ECO:0000313" key="1">
    <source>
        <dbReference type="EMBL" id="QHO68934.1"/>
    </source>
</evidence>
<dbReference type="KEGG" id="mant:BHD05_04055"/>
<organism evidence="1 2">
    <name type="scientific">Marisediminicola antarctica</name>
    <dbReference type="NCBI Taxonomy" id="674079"/>
    <lineage>
        <taxon>Bacteria</taxon>
        <taxon>Bacillati</taxon>
        <taxon>Actinomycetota</taxon>
        <taxon>Actinomycetes</taxon>
        <taxon>Micrococcales</taxon>
        <taxon>Microbacteriaceae</taxon>
        <taxon>Marisediminicola</taxon>
    </lineage>
</organism>
<protein>
    <submittedName>
        <fullName evidence="1">Uncharacterized protein</fullName>
    </submittedName>
</protein>
<dbReference type="RefSeq" id="WP_161885297.1">
    <property type="nucleotide sequence ID" value="NZ_CP017146.1"/>
</dbReference>